<dbReference type="PROSITE" id="PS00595">
    <property type="entry name" value="AA_TRANSFER_CLASS_5"/>
    <property type="match status" value="1"/>
</dbReference>
<dbReference type="AlphaFoldDB" id="A0A2N1PLD5"/>
<dbReference type="InterPro" id="IPR020578">
    <property type="entry name" value="Aminotrans_V_PyrdxlP_BS"/>
</dbReference>
<sequence length="397" mass="42213">MNSSLIYLDNAATSFPKAPGVAVATADFLDNIGSSPGRSSHAGAMKATSLIFDTRELLAELLDVSDSENIVLTSGTTLSLNMAIFGFLKGKCLFSDARRSGSKSIGRVLTSGMEHNSVMRPLRYLQNAGEIDLDIFRCDESGYPDLEHYRDLLSARPELVVHTACSNITGTIFPLAEMAEMAHEAGAVICIDGAQMVGSIPLSVREVGIDMLAFSGHKGLLGPTGTGGLYVSEKVRLTPIIFGGTGSRSDQEIQPEFNPDSLESGTPNTAGIAGLHKALEFILETGADQIHQKCLHFRDLLFDKLSEIEGIILKGPGSGSNAGSVVSFTHATIPIDVITSRLDRESVAVRMGLHCAPAAHRTIGTFPYGTIRMSPGPFTSEDEICGAVKIVRGICNE</sequence>
<reference evidence="8 9" key="1">
    <citation type="journal article" date="2017" name="ISME J.">
        <title>Potential for microbial H2 and metal transformations associated with novel bacteria and archaea in deep terrestrial subsurface sediments.</title>
        <authorList>
            <person name="Hernsdorf A.W."/>
            <person name="Amano Y."/>
            <person name="Miyakawa K."/>
            <person name="Ise K."/>
            <person name="Suzuki Y."/>
            <person name="Anantharaman K."/>
            <person name="Probst A."/>
            <person name="Burstein D."/>
            <person name="Thomas B.C."/>
            <person name="Banfield J.F."/>
        </authorList>
    </citation>
    <scope>NUCLEOTIDE SEQUENCE [LARGE SCALE GENOMIC DNA]</scope>
    <source>
        <strain evidence="8">HGW-Wallbacteria-1</strain>
    </source>
</reference>
<dbReference type="InterPro" id="IPR015422">
    <property type="entry name" value="PyrdxlP-dep_Trfase_small"/>
</dbReference>
<evidence type="ECO:0000313" key="8">
    <source>
        <dbReference type="EMBL" id="PKK89151.1"/>
    </source>
</evidence>
<evidence type="ECO:0000256" key="1">
    <source>
        <dbReference type="ARBA" id="ARBA00001933"/>
    </source>
</evidence>
<dbReference type="PANTHER" id="PTHR43586">
    <property type="entry name" value="CYSTEINE DESULFURASE"/>
    <property type="match status" value="1"/>
</dbReference>
<comment type="catalytic activity">
    <reaction evidence="5">
        <text>(sulfur carrier)-H + L-cysteine = (sulfur carrier)-SH + L-alanine</text>
        <dbReference type="Rhea" id="RHEA:43892"/>
        <dbReference type="Rhea" id="RHEA-COMP:14737"/>
        <dbReference type="Rhea" id="RHEA-COMP:14739"/>
        <dbReference type="ChEBI" id="CHEBI:29917"/>
        <dbReference type="ChEBI" id="CHEBI:35235"/>
        <dbReference type="ChEBI" id="CHEBI:57972"/>
        <dbReference type="ChEBI" id="CHEBI:64428"/>
        <dbReference type="EC" id="2.8.1.7"/>
    </reaction>
</comment>
<comment type="similarity">
    <text evidence="2">Belongs to the class-V pyridoxal-phosphate-dependent aminotransferase family. Csd subfamily.</text>
</comment>
<accession>A0A2N1PLD5</accession>
<dbReference type="Gene3D" id="3.90.1150.10">
    <property type="entry name" value="Aspartate Aminotransferase, domain 1"/>
    <property type="match status" value="1"/>
</dbReference>
<dbReference type="Proteomes" id="UP000233256">
    <property type="component" value="Unassembled WGS sequence"/>
</dbReference>
<protein>
    <recommendedName>
        <fullName evidence="3">cysteine desulfurase</fullName>
        <ecNumber evidence="3">2.8.1.7</ecNumber>
    </recommendedName>
</protein>
<organism evidence="8 9">
    <name type="scientific">Candidatus Wallbacteria bacterium HGW-Wallbacteria-1</name>
    <dbReference type="NCBI Taxonomy" id="2013854"/>
    <lineage>
        <taxon>Bacteria</taxon>
        <taxon>Candidatus Walliibacteriota</taxon>
    </lineage>
</organism>
<comment type="cofactor">
    <cofactor evidence="1 6">
        <name>pyridoxal 5'-phosphate</name>
        <dbReference type="ChEBI" id="CHEBI:597326"/>
    </cofactor>
</comment>
<dbReference type="Gene3D" id="3.40.640.10">
    <property type="entry name" value="Type I PLP-dependent aspartate aminotransferase-like (Major domain)"/>
    <property type="match status" value="1"/>
</dbReference>
<evidence type="ECO:0000256" key="2">
    <source>
        <dbReference type="ARBA" id="ARBA00010447"/>
    </source>
</evidence>
<keyword evidence="4" id="KW-0663">Pyridoxal phosphate</keyword>
<evidence type="ECO:0000256" key="6">
    <source>
        <dbReference type="RuleBase" id="RU004504"/>
    </source>
</evidence>
<evidence type="ECO:0000256" key="3">
    <source>
        <dbReference type="ARBA" id="ARBA00012239"/>
    </source>
</evidence>
<dbReference type="EC" id="2.8.1.7" evidence="3"/>
<dbReference type="InterPro" id="IPR015424">
    <property type="entry name" value="PyrdxlP-dep_Trfase"/>
</dbReference>
<evidence type="ECO:0000259" key="7">
    <source>
        <dbReference type="Pfam" id="PF00266"/>
    </source>
</evidence>
<dbReference type="InterPro" id="IPR000192">
    <property type="entry name" value="Aminotrans_V_dom"/>
</dbReference>
<evidence type="ECO:0000313" key="9">
    <source>
        <dbReference type="Proteomes" id="UP000233256"/>
    </source>
</evidence>
<evidence type="ECO:0000256" key="4">
    <source>
        <dbReference type="ARBA" id="ARBA00022898"/>
    </source>
</evidence>
<dbReference type="GO" id="GO:0031071">
    <property type="term" value="F:cysteine desulfurase activity"/>
    <property type="evidence" value="ECO:0007669"/>
    <property type="project" value="UniProtKB-EC"/>
</dbReference>
<dbReference type="InterPro" id="IPR015421">
    <property type="entry name" value="PyrdxlP-dep_Trfase_major"/>
</dbReference>
<evidence type="ECO:0000256" key="5">
    <source>
        <dbReference type="ARBA" id="ARBA00050776"/>
    </source>
</evidence>
<dbReference type="PANTHER" id="PTHR43586:SF4">
    <property type="entry name" value="ISOPENICILLIN N EPIMERASE"/>
    <property type="match status" value="1"/>
</dbReference>
<gene>
    <name evidence="8" type="ORF">CVV64_15710</name>
</gene>
<feature type="domain" description="Aminotransferase class V" evidence="7">
    <location>
        <begin position="6"/>
        <end position="384"/>
    </location>
</feature>
<dbReference type="PIRSF" id="PIRSF005572">
    <property type="entry name" value="NifS"/>
    <property type="match status" value="1"/>
</dbReference>
<dbReference type="SUPFAM" id="SSF53383">
    <property type="entry name" value="PLP-dependent transferases"/>
    <property type="match status" value="1"/>
</dbReference>
<name>A0A2N1PLD5_9BACT</name>
<dbReference type="InterPro" id="IPR016454">
    <property type="entry name" value="Cysteine_dSase"/>
</dbReference>
<dbReference type="Pfam" id="PF00266">
    <property type="entry name" value="Aminotran_5"/>
    <property type="match status" value="1"/>
</dbReference>
<comment type="caution">
    <text evidence="8">The sequence shown here is derived from an EMBL/GenBank/DDBJ whole genome shotgun (WGS) entry which is preliminary data.</text>
</comment>
<dbReference type="EMBL" id="PGXC01000024">
    <property type="protein sequence ID" value="PKK89151.1"/>
    <property type="molecule type" value="Genomic_DNA"/>
</dbReference>
<proteinExistence type="inferred from homology"/>